<organism evidence="4 5">
    <name type="scientific">Streptomyces guryensis</name>
    <dbReference type="NCBI Taxonomy" id="2886947"/>
    <lineage>
        <taxon>Bacteria</taxon>
        <taxon>Bacillati</taxon>
        <taxon>Actinomycetota</taxon>
        <taxon>Actinomycetes</taxon>
        <taxon>Kitasatosporales</taxon>
        <taxon>Streptomycetaceae</taxon>
        <taxon>Streptomyces</taxon>
    </lineage>
</organism>
<dbReference type="PROSITE" id="PS51186">
    <property type="entry name" value="GNAT"/>
    <property type="match status" value="1"/>
</dbReference>
<dbReference type="Gene3D" id="3.40.630.30">
    <property type="match status" value="1"/>
</dbReference>
<keyword evidence="5" id="KW-1185">Reference proteome</keyword>
<name>A0A9Q3VWI5_9ACTN</name>
<evidence type="ECO:0000256" key="1">
    <source>
        <dbReference type="ARBA" id="ARBA00022679"/>
    </source>
</evidence>
<dbReference type="RefSeq" id="WP_232652917.1">
    <property type="nucleotide sequence ID" value="NZ_JAJSBI010000023.1"/>
</dbReference>
<dbReference type="CDD" id="cd04301">
    <property type="entry name" value="NAT_SF"/>
    <property type="match status" value="1"/>
</dbReference>
<dbReference type="Pfam" id="PF00583">
    <property type="entry name" value="Acetyltransf_1"/>
    <property type="match status" value="1"/>
</dbReference>
<evidence type="ECO:0000256" key="2">
    <source>
        <dbReference type="ARBA" id="ARBA00023315"/>
    </source>
</evidence>
<keyword evidence="2" id="KW-0012">Acyltransferase</keyword>
<proteinExistence type="predicted"/>
<dbReference type="SUPFAM" id="SSF55729">
    <property type="entry name" value="Acyl-CoA N-acyltransferases (Nat)"/>
    <property type="match status" value="1"/>
</dbReference>
<reference evidence="4" key="1">
    <citation type="submission" date="2021-12" db="EMBL/GenBank/DDBJ databases">
        <authorList>
            <person name="Lee J.-H."/>
            <person name="Kim S.-B."/>
        </authorList>
    </citation>
    <scope>NUCLEOTIDE SEQUENCE</scope>
    <source>
        <strain evidence="4">NR30</strain>
    </source>
</reference>
<dbReference type="InterPro" id="IPR016181">
    <property type="entry name" value="Acyl_CoA_acyltransferase"/>
</dbReference>
<evidence type="ECO:0000259" key="3">
    <source>
        <dbReference type="PROSITE" id="PS51186"/>
    </source>
</evidence>
<dbReference type="PANTHER" id="PTHR43877:SF2">
    <property type="entry name" value="AMINOALKYLPHOSPHONATE N-ACETYLTRANSFERASE-RELATED"/>
    <property type="match status" value="1"/>
</dbReference>
<dbReference type="EMBL" id="JAJSBI010000023">
    <property type="protein sequence ID" value="MCD9878708.1"/>
    <property type="molecule type" value="Genomic_DNA"/>
</dbReference>
<dbReference type="InterPro" id="IPR000182">
    <property type="entry name" value="GNAT_dom"/>
</dbReference>
<evidence type="ECO:0000313" key="5">
    <source>
        <dbReference type="Proteomes" id="UP001108029"/>
    </source>
</evidence>
<dbReference type="InterPro" id="IPR050832">
    <property type="entry name" value="Bact_Acetyltransf"/>
</dbReference>
<dbReference type="AlphaFoldDB" id="A0A9Q3VWI5"/>
<gene>
    <name evidence="4" type="ORF">LJ657_34915</name>
</gene>
<feature type="domain" description="N-acetyltransferase" evidence="3">
    <location>
        <begin position="15"/>
        <end position="179"/>
    </location>
</feature>
<sequence>MRTSQPYPPQGGPSGLVRPRTDRDLAACVEGLAAVHRHSGYPVNWPDHPADWLTPRALLAAWVAELDGRVVGHLSLSRAAEGDGAPGVWAARTGVGVDVTAVVGRLFVSPDARGHGLGAALLARAVEEARTLALHPVLDVVDSDTAATALYERLGWELLDVVEQHWAPDQTVSVRCYAAPGQA</sequence>
<evidence type="ECO:0000313" key="4">
    <source>
        <dbReference type="EMBL" id="MCD9878708.1"/>
    </source>
</evidence>
<dbReference type="Proteomes" id="UP001108029">
    <property type="component" value="Unassembled WGS sequence"/>
</dbReference>
<keyword evidence="1" id="KW-0808">Transferase</keyword>
<comment type="caution">
    <text evidence="4">The sequence shown here is derived from an EMBL/GenBank/DDBJ whole genome shotgun (WGS) entry which is preliminary data.</text>
</comment>
<protein>
    <submittedName>
        <fullName evidence="4">GNAT family N-acetyltransferase</fullName>
    </submittedName>
</protein>
<dbReference type="GO" id="GO:0016747">
    <property type="term" value="F:acyltransferase activity, transferring groups other than amino-acyl groups"/>
    <property type="evidence" value="ECO:0007669"/>
    <property type="project" value="InterPro"/>
</dbReference>
<accession>A0A9Q3VWI5</accession>
<dbReference type="PANTHER" id="PTHR43877">
    <property type="entry name" value="AMINOALKYLPHOSPHONATE N-ACETYLTRANSFERASE-RELATED-RELATED"/>
    <property type="match status" value="1"/>
</dbReference>